<evidence type="ECO:0000313" key="3">
    <source>
        <dbReference type="EMBL" id="CAH1955543.1"/>
    </source>
</evidence>
<keyword evidence="4" id="KW-1185">Reference proteome</keyword>
<dbReference type="Proteomes" id="UP001152888">
    <property type="component" value="Unassembled WGS sequence"/>
</dbReference>
<feature type="region of interest" description="Disordered" evidence="1">
    <location>
        <begin position="159"/>
        <end position="233"/>
    </location>
</feature>
<feature type="compositionally biased region" description="Acidic residues" evidence="1">
    <location>
        <begin position="190"/>
        <end position="215"/>
    </location>
</feature>
<organism evidence="3 4">
    <name type="scientific">Acanthoscelides obtectus</name>
    <name type="common">Bean weevil</name>
    <name type="synonym">Bruchus obtectus</name>
    <dbReference type="NCBI Taxonomy" id="200917"/>
    <lineage>
        <taxon>Eukaryota</taxon>
        <taxon>Metazoa</taxon>
        <taxon>Ecdysozoa</taxon>
        <taxon>Arthropoda</taxon>
        <taxon>Hexapoda</taxon>
        <taxon>Insecta</taxon>
        <taxon>Pterygota</taxon>
        <taxon>Neoptera</taxon>
        <taxon>Endopterygota</taxon>
        <taxon>Coleoptera</taxon>
        <taxon>Polyphaga</taxon>
        <taxon>Cucujiformia</taxon>
        <taxon>Chrysomeloidea</taxon>
        <taxon>Chrysomelidae</taxon>
        <taxon>Bruchinae</taxon>
        <taxon>Bruchini</taxon>
        <taxon>Acanthoscelides</taxon>
    </lineage>
</organism>
<dbReference type="Pfam" id="PF00651">
    <property type="entry name" value="BTB"/>
    <property type="match status" value="1"/>
</dbReference>
<evidence type="ECO:0000259" key="2">
    <source>
        <dbReference type="PROSITE" id="PS50097"/>
    </source>
</evidence>
<dbReference type="EMBL" id="CAKOFQ010006661">
    <property type="protein sequence ID" value="CAH1955543.1"/>
    <property type="molecule type" value="Genomic_DNA"/>
</dbReference>
<sequence>MNWRYSQDWFSLCPLLGPWKIEEDNSTATNGAFYIGSFSSLQPKSAMYSEDQESHGLLTLHYGKHHATIVDEIKTCFASENFADMTFICDDKTTLSAHKLVMASASPLVRRILGETVHAHGPSVVLIPGIKSCHLKHLLDFLYNGQACIKSDMWQSSTTEEAKSQSEDESSWTATENGNGEQVSVKKENDDDEKEDGEIKDDEDDDDEDTADGNNEEQNSGSPNPKSEQKESDVLKIGQTTVKIATKVHELSQYQQRMKRKNTYIEPMDLKQQEDFSQLKPPIGDQKLISLVQSPDNYVTPECRPGLERRDISKLRTHMGRLVSLSNPSECSNRQRRPSGAHVNVFIKCQ</sequence>
<dbReference type="OrthoDB" id="8117402at2759"/>
<evidence type="ECO:0000256" key="1">
    <source>
        <dbReference type="SAM" id="MobiDB-lite"/>
    </source>
</evidence>
<feature type="domain" description="BTB" evidence="2">
    <location>
        <begin position="83"/>
        <end position="151"/>
    </location>
</feature>
<dbReference type="Gene3D" id="3.30.710.10">
    <property type="entry name" value="Potassium Channel Kv1.1, Chain A"/>
    <property type="match status" value="1"/>
</dbReference>
<reference evidence="3" key="1">
    <citation type="submission" date="2022-03" db="EMBL/GenBank/DDBJ databases">
        <authorList>
            <person name="Sayadi A."/>
        </authorList>
    </citation>
    <scope>NUCLEOTIDE SEQUENCE</scope>
</reference>
<accession>A0A9P0NR24</accession>
<evidence type="ECO:0000313" key="4">
    <source>
        <dbReference type="Proteomes" id="UP001152888"/>
    </source>
</evidence>
<proteinExistence type="predicted"/>
<dbReference type="InterPro" id="IPR000210">
    <property type="entry name" value="BTB/POZ_dom"/>
</dbReference>
<feature type="compositionally biased region" description="Polar residues" evidence="1">
    <location>
        <begin position="171"/>
        <end position="182"/>
    </location>
</feature>
<dbReference type="InterPro" id="IPR011333">
    <property type="entry name" value="SKP1/BTB/POZ_sf"/>
</dbReference>
<gene>
    <name evidence="3" type="ORF">ACAOBT_LOCUS1108</name>
</gene>
<dbReference type="SUPFAM" id="SSF54695">
    <property type="entry name" value="POZ domain"/>
    <property type="match status" value="1"/>
</dbReference>
<name>A0A9P0NR24_ACAOB</name>
<comment type="caution">
    <text evidence="3">The sequence shown here is derived from an EMBL/GenBank/DDBJ whole genome shotgun (WGS) entry which is preliminary data.</text>
</comment>
<dbReference type="PROSITE" id="PS50097">
    <property type="entry name" value="BTB"/>
    <property type="match status" value="1"/>
</dbReference>
<protein>
    <recommendedName>
        <fullName evidence="2">BTB domain-containing protein</fullName>
    </recommendedName>
</protein>
<dbReference type="AlphaFoldDB" id="A0A9P0NR24"/>